<keyword evidence="2" id="KW-1185">Reference proteome</keyword>
<organism evidence="1 2">
    <name type="scientific">Staurois parvus</name>
    <dbReference type="NCBI Taxonomy" id="386267"/>
    <lineage>
        <taxon>Eukaryota</taxon>
        <taxon>Metazoa</taxon>
        <taxon>Chordata</taxon>
        <taxon>Craniata</taxon>
        <taxon>Vertebrata</taxon>
        <taxon>Euteleostomi</taxon>
        <taxon>Amphibia</taxon>
        <taxon>Batrachia</taxon>
        <taxon>Anura</taxon>
        <taxon>Neobatrachia</taxon>
        <taxon>Ranoidea</taxon>
        <taxon>Ranidae</taxon>
        <taxon>Staurois</taxon>
    </lineage>
</organism>
<protein>
    <submittedName>
        <fullName evidence="1">Uncharacterized protein</fullName>
    </submittedName>
</protein>
<feature type="non-terminal residue" evidence="1">
    <location>
        <position position="36"/>
    </location>
</feature>
<reference evidence="1" key="1">
    <citation type="submission" date="2023-05" db="EMBL/GenBank/DDBJ databases">
        <authorList>
            <person name="Stuckert A."/>
        </authorList>
    </citation>
    <scope>NUCLEOTIDE SEQUENCE</scope>
</reference>
<evidence type="ECO:0000313" key="2">
    <source>
        <dbReference type="Proteomes" id="UP001162483"/>
    </source>
</evidence>
<proteinExistence type="predicted"/>
<name>A0ABN9AC28_9NEOB</name>
<evidence type="ECO:0000313" key="1">
    <source>
        <dbReference type="EMBL" id="CAI9533546.1"/>
    </source>
</evidence>
<accession>A0ABN9AC28</accession>
<dbReference type="Proteomes" id="UP001162483">
    <property type="component" value="Unassembled WGS sequence"/>
</dbReference>
<gene>
    <name evidence="1" type="ORF">SPARVUS_LOCUS408272</name>
</gene>
<dbReference type="EMBL" id="CATNWA010000139">
    <property type="protein sequence ID" value="CAI9533546.1"/>
    <property type="molecule type" value="Genomic_DNA"/>
</dbReference>
<sequence length="36" mass="3920">MSCQSAPGGNSGRKGGVRWLPQFPYMGPSCEYVCHM</sequence>
<comment type="caution">
    <text evidence="1">The sequence shown here is derived from an EMBL/GenBank/DDBJ whole genome shotgun (WGS) entry which is preliminary data.</text>
</comment>